<feature type="transmembrane region" description="Helical" evidence="1">
    <location>
        <begin position="159"/>
        <end position="183"/>
    </location>
</feature>
<gene>
    <name evidence="2" type="ORF">PHYBLDRAFT_173056</name>
</gene>
<evidence type="ECO:0000256" key="1">
    <source>
        <dbReference type="SAM" id="Phobius"/>
    </source>
</evidence>
<dbReference type="OrthoDB" id="2280705at2759"/>
<feature type="transmembrane region" description="Helical" evidence="1">
    <location>
        <begin position="257"/>
        <end position="279"/>
    </location>
</feature>
<protein>
    <submittedName>
        <fullName evidence="2">Uncharacterized protein</fullName>
    </submittedName>
</protein>
<accession>A0A167KQB3</accession>
<evidence type="ECO:0000313" key="3">
    <source>
        <dbReference type="Proteomes" id="UP000077315"/>
    </source>
</evidence>
<feature type="transmembrane region" description="Helical" evidence="1">
    <location>
        <begin position="345"/>
        <end position="369"/>
    </location>
</feature>
<name>A0A167KQB3_PHYB8</name>
<sequence>MPNNTSRLLGLDLPAFYQFGISDKSDPPMEREYKVTEASIGGDHFAAIFFGSTIWNNTVGYQSLEDNGIFRSSIKYRVQDRQVVGGFAESIWVVYTVIFFVLAVILLGRIRSSWLLVPFILFAILADTELILKLVQGHPDEDNALDTATRSSTIHRLPILSVLLFDGIIISQLVFINHLAIAFSQRTRWASLRYFEPSEKSLIEPNMSVITKDDLTPSPVRPWVYWLNLVIVFLYVVITVVYLGFEILERTADISYALVVPICITGMAVLAVTNALVVWGSNQFRSARHIRVLRQNHRNLSYLLLSPILFSVTLTTTATLSWVIYFAAFVNVTSDTPALLPITSTVWFILEGLLIYLPLFGILLMCFFVQKLDLLCIYQPKLSPSSSLTARKPVMTTPRKDSIQKDGEDGFVRLSLENNFPLSVPPAAAPHHHGMRT</sequence>
<dbReference type="VEuPathDB" id="FungiDB:PHYBLDRAFT_173056"/>
<keyword evidence="1" id="KW-0472">Membrane</keyword>
<feature type="transmembrane region" description="Helical" evidence="1">
    <location>
        <begin position="223"/>
        <end position="245"/>
    </location>
</feature>
<reference evidence="3" key="1">
    <citation type="submission" date="2015-06" db="EMBL/GenBank/DDBJ databases">
        <title>Expansion of signal transduction pathways in fungi by whole-genome duplication.</title>
        <authorList>
            <consortium name="DOE Joint Genome Institute"/>
            <person name="Corrochano L.M."/>
            <person name="Kuo A."/>
            <person name="Marcet-Houben M."/>
            <person name="Polaino S."/>
            <person name="Salamov A."/>
            <person name="Villalobos J.M."/>
            <person name="Alvarez M.I."/>
            <person name="Avalos J."/>
            <person name="Benito E.P."/>
            <person name="Benoit I."/>
            <person name="Burger G."/>
            <person name="Camino L.P."/>
            <person name="Canovas D."/>
            <person name="Cerda-Olmedo E."/>
            <person name="Cheng J.-F."/>
            <person name="Dominguez A."/>
            <person name="Elias M."/>
            <person name="Eslava A.P."/>
            <person name="Glaser F."/>
            <person name="Grimwood J."/>
            <person name="Gutierrez G."/>
            <person name="Heitman J."/>
            <person name="Henrissat B."/>
            <person name="Iturriaga E.A."/>
            <person name="Lang B.F."/>
            <person name="Lavin J.L."/>
            <person name="Lee S."/>
            <person name="Li W."/>
            <person name="Lindquist E."/>
            <person name="Lopez-Garcia S."/>
            <person name="Luque E.M."/>
            <person name="Marcos A.T."/>
            <person name="Martin J."/>
            <person name="McCluskey K."/>
            <person name="Medina H.R."/>
            <person name="Miralles-Duran A."/>
            <person name="Miyazaki A."/>
            <person name="Munoz-Torres E."/>
            <person name="Oguiza J.A."/>
            <person name="Ohm R."/>
            <person name="Olmedo M."/>
            <person name="Orejas M."/>
            <person name="Ortiz-Castellanos L."/>
            <person name="Pisabarro A.G."/>
            <person name="Rodriguez-Romero J."/>
            <person name="Ruiz-Herrera J."/>
            <person name="Ruiz-Vazquez R."/>
            <person name="Sanz C."/>
            <person name="Schackwitz W."/>
            <person name="Schmutz J."/>
            <person name="Shahriari M."/>
            <person name="Shelest E."/>
            <person name="Silva-Franco F."/>
            <person name="Soanes D."/>
            <person name="Syed K."/>
            <person name="Tagua V.G."/>
            <person name="Talbot N.J."/>
            <person name="Thon M."/>
            <person name="De vries R.P."/>
            <person name="Wiebenga A."/>
            <person name="Yadav J.S."/>
            <person name="Braun E.L."/>
            <person name="Baker S."/>
            <person name="Garre V."/>
            <person name="Horwitz B."/>
            <person name="Torres-Martinez S."/>
            <person name="Idnurm A."/>
            <person name="Herrera-Estrella A."/>
            <person name="Gabaldon T."/>
            <person name="Grigoriev I.V."/>
        </authorList>
    </citation>
    <scope>NUCLEOTIDE SEQUENCE [LARGE SCALE GENOMIC DNA]</scope>
    <source>
        <strain evidence="3">NRRL 1555(-)</strain>
    </source>
</reference>
<dbReference type="EMBL" id="KV440994">
    <property type="protein sequence ID" value="OAD68636.1"/>
    <property type="molecule type" value="Genomic_DNA"/>
</dbReference>
<feature type="transmembrane region" description="Helical" evidence="1">
    <location>
        <begin position="90"/>
        <end position="107"/>
    </location>
</feature>
<feature type="transmembrane region" description="Helical" evidence="1">
    <location>
        <begin position="114"/>
        <end position="135"/>
    </location>
</feature>
<keyword evidence="3" id="KW-1185">Reference proteome</keyword>
<feature type="transmembrane region" description="Helical" evidence="1">
    <location>
        <begin position="300"/>
        <end position="325"/>
    </location>
</feature>
<evidence type="ECO:0000313" key="2">
    <source>
        <dbReference type="EMBL" id="OAD68636.1"/>
    </source>
</evidence>
<dbReference type="InParanoid" id="A0A167KQB3"/>
<dbReference type="Proteomes" id="UP000077315">
    <property type="component" value="Unassembled WGS sequence"/>
</dbReference>
<dbReference type="RefSeq" id="XP_018286676.1">
    <property type="nucleotide sequence ID" value="XM_018436932.1"/>
</dbReference>
<dbReference type="AlphaFoldDB" id="A0A167KQB3"/>
<proteinExistence type="predicted"/>
<keyword evidence="1" id="KW-0812">Transmembrane</keyword>
<organism evidence="2 3">
    <name type="scientific">Phycomyces blakesleeanus (strain ATCC 8743b / DSM 1359 / FGSC 10004 / NBRC 33097 / NRRL 1555)</name>
    <dbReference type="NCBI Taxonomy" id="763407"/>
    <lineage>
        <taxon>Eukaryota</taxon>
        <taxon>Fungi</taxon>
        <taxon>Fungi incertae sedis</taxon>
        <taxon>Mucoromycota</taxon>
        <taxon>Mucoromycotina</taxon>
        <taxon>Mucoromycetes</taxon>
        <taxon>Mucorales</taxon>
        <taxon>Phycomycetaceae</taxon>
        <taxon>Phycomyces</taxon>
    </lineage>
</organism>
<keyword evidence="1" id="KW-1133">Transmembrane helix</keyword>
<dbReference type="GeneID" id="28997838"/>